<organism evidence="15 16">
    <name type="scientific">Ziziphus jujuba</name>
    <name type="common">Chinese jujube</name>
    <name type="synonym">Ziziphus sativa</name>
    <dbReference type="NCBI Taxonomy" id="326968"/>
    <lineage>
        <taxon>Eukaryota</taxon>
        <taxon>Viridiplantae</taxon>
        <taxon>Streptophyta</taxon>
        <taxon>Embryophyta</taxon>
        <taxon>Tracheophyta</taxon>
        <taxon>Spermatophyta</taxon>
        <taxon>Magnoliopsida</taxon>
        <taxon>eudicotyledons</taxon>
        <taxon>Gunneridae</taxon>
        <taxon>Pentapetalae</taxon>
        <taxon>rosids</taxon>
        <taxon>fabids</taxon>
        <taxon>Rosales</taxon>
        <taxon>Rhamnaceae</taxon>
        <taxon>Paliureae</taxon>
        <taxon>Ziziphus</taxon>
    </lineage>
</organism>
<reference evidence="15" key="1">
    <citation type="submission" date="2025-05" db="UniProtKB">
        <authorList>
            <consortium name="RefSeq"/>
        </authorList>
    </citation>
    <scope>NUCLEOTIDE SEQUENCE [LARGE SCALE GENOMIC DNA]</scope>
</reference>
<dbReference type="SUPFAM" id="SSF52540">
    <property type="entry name" value="P-loop containing nucleoside triphosphate hydrolases"/>
    <property type="match status" value="1"/>
</dbReference>
<dbReference type="InterPro" id="IPR003591">
    <property type="entry name" value="Leu-rich_rpt_typical-subtyp"/>
</dbReference>
<sequence length="976" mass="111337">MEIVGSIFVELVKQILTPIGKCCKYHRGINRYMKILHEKREELNSRKEDTEARIRVELLPGRKLKKEVELWLGKVEQINSEIKILQEEVGKGKYFSRSRLGGVVFKKIKEVEQIYQRGVFFDGLVEENPLFGDILPTTTLGGENTSKRKLEEIWACLENDEVRKVGVYGMGGIGKTTALKHINNRLLENQDKFESVIWVTVSKASNVTKLQDAITCKLGLNISKYEDETTRAAKLYAMLSRKKRTVLILDDLWEVYRLEDVGIPEPTLENGCKLVLTTRSLDVCRGMSCIGIQMELLKKEEAQILFLDVVGQDVLHTSLKTIMNEIVEECGCLPLAIVTVAGSLKGTIDEFEWKSALAELKATRRGPNMMGPIFEKLEFSYNRLKDKRLQDCLLYCALYPEDYEIDRNDLIEYLIDEGIIEGMKSRQEAFEKGHSMLNRLENCCLLEGSMDYDKTKHVKMHDLVRDMALQLTSYSPRFLIEAGAGLKEIPEEENWTEDIVRASLMRNNILDIPSDASPKCPELLTLRLNYNILMSISDCFFTHMKCLSVLDLSYTSIKNLPESISDLVSLTALLLRRCEKLKYVPSLANLKALRRLDLSNAGITEVPEGMEMLSNLKYLNLDTRNIQMLPDGILPKLSHLQFLVFRLNASETMKLRGEELASLRKLETFIGRLYDINHFNTFVRAMVRKLTNYILQVGFHGFLEEAIYPYHPRKTVLLTKCTSSEGMLGEYLYLLPNDVEVLQILECHIVKSLCNLASLNNVTKLRKCYIAECDGMEYVLSSSSSCNGSLQSLETLELNGLCNLQGLISRERGASSLILLPPANFSSLQQIAIDSCPKVKELFMLEWLPHLQNLEKIDIQSCEQMEEIISATLDQDAGGTDIIKITLPKLKFLKLWGLPELKSFCSIGKVMVADSLQEISIWKCPKLKRIPFVDNEPCPPSLQSIDVHKQWWESLEWDHPNVKDVLQPLCKFWIHE</sequence>
<keyword evidence="10" id="KW-0067">ATP-binding</keyword>
<dbReference type="SUPFAM" id="SSF52058">
    <property type="entry name" value="L domain-like"/>
    <property type="match status" value="1"/>
</dbReference>
<dbReference type="Pfam" id="PF23559">
    <property type="entry name" value="WHD_DRP"/>
    <property type="match status" value="1"/>
</dbReference>
<evidence type="ECO:0000256" key="1">
    <source>
        <dbReference type="ARBA" id="ARBA00001947"/>
    </source>
</evidence>
<evidence type="ECO:0000256" key="10">
    <source>
        <dbReference type="ARBA" id="ARBA00022840"/>
    </source>
</evidence>
<dbReference type="SMART" id="SM00369">
    <property type="entry name" value="LRR_TYP"/>
    <property type="match status" value="4"/>
</dbReference>
<keyword evidence="8" id="KW-0611">Plant defense</keyword>
<dbReference type="PANTHER" id="PTHR33463">
    <property type="entry name" value="NB-ARC DOMAIN-CONTAINING PROTEIN-RELATED"/>
    <property type="match status" value="1"/>
</dbReference>
<dbReference type="GeneID" id="107430202"/>
<dbReference type="Pfam" id="PF13855">
    <property type="entry name" value="LRR_8"/>
    <property type="match status" value="1"/>
</dbReference>
<comment type="cofactor">
    <cofactor evidence="1">
        <name>Zn(2+)</name>
        <dbReference type="ChEBI" id="CHEBI:29105"/>
    </cofactor>
</comment>
<dbReference type="InterPro" id="IPR032675">
    <property type="entry name" value="LRR_dom_sf"/>
</dbReference>
<comment type="similarity">
    <text evidence="3">Belongs to the disease resistance NB-LRR family.</text>
</comment>
<dbReference type="KEGG" id="zju:107430202"/>
<dbReference type="RefSeq" id="XP_024934860.3">
    <property type="nucleotide sequence ID" value="XM_025079092.3"/>
</dbReference>
<keyword evidence="7" id="KW-0547">Nucleotide-binding</keyword>
<keyword evidence="15" id="KW-1185">Reference proteome</keyword>
<evidence type="ECO:0000313" key="16">
    <source>
        <dbReference type="RefSeq" id="XP_024934860.3"/>
    </source>
</evidence>
<proteinExistence type="inferred from homology"/>
<dbReference type="InterPro" id="IPR027417">
    <property type="entry name" value="P-loop_NTPase"/>
</dbReference>
<keyword evidence="6" id="KW-0677">Repeat</keyword>
<comment type="similarity">
    <text evidence="2">Belongs to the peptidase M14 family.</text>
</comment>
<dbReference type="Gene3D" id="1.10.8.430">
    <property type="entry name" value="Helical domain of apoptotic protease-activating factors"/>
    <property type="match status" value="1"/>
</dbReference>
<dbReference type="PROSITE" id="PS00133">
    <property type="entry name" value="CARBOXYPEPT_ZN_2"/>
    <property type="match status" value="1"/>
</dbReference>
<evidence type="ECO:0000256" key="8">
    <source>
        <dbReference type="ARBA" id="ARBA00022821"/>
    </source>
</evidence>
<dbReference type="InterPro" id="IPR002182">
    <property type="entry name" value="NB-ARC"/>
</dbReference>
<dbReference type="GO" id="GO:0046872">
    <property type="term" value="F:metal ion binding"/>
    <property type="evidence" value="ECO:0007669"/>
    <property type="project" value="UniProtKB-KW"/>
</dbReference>
<evidence type="ECO:0000256" key="5">
    <source>
        <dbReference type="ARBA" id="ARBA00022723"/>
    </source>
</evidence>
<feature type="domain" description="Disease resistance protein winged helix" evidence="14">
    <location>
        <begin position="398"/>
        <end position="468"/>
    </location>
</feature>
<dbReference type="InterPro" id="IPR001611">
    <property type="entry name" value="Leu-rich_rpt"/>
</dbReference>
<keyword evidence="9" id="KW-0862">Zinc</keyword>
<protein>
    <submittedName>
        <fullName evidence="16">Probable disease resistance protein At4g27220 isoform X1</fullName>
    </submittedName>
</protein>
<evidence type="ECO:0000256" key="2">
    <source>
        <dbReference type="ARBA" id="ARBA00005988"/>
    </source>
</evidence>
<evidence type="ECO:0000256" key="11">
    <source>
        <dbReference type="SAM" id="Coils"/>
    </source>
</evidence>
<evidence type="ECO:0000313" key="15">
    <source>
        <dbReference type="Proteomes" id="UP001652623"/>
    </source>
</evidence>
<evidence type="ECO:0000259" key="12">
    <source>
        <dbReference type="Pfam" id="PF00931"/>
    </source>
</evidence>
<dbReference type="InterPro" id="IPR050905">
    <property type="entry name" value="Plant_NBS-LRR"/>
</dbReference>
<evidence type="ECO:0000256" key="7">
    <source>
        <dbReference type="ARBA" id="ARBA00022741"/>
    </source>
</evidence>
<evidence type="ECO:0000256" key="4">
    <source>
        <dbReference type="ARBA" id="ARBA00022614"/>
    </source>
</evidence>
<dbReference type="InterPro" id="IPR042197">
    <property type="entry name" value="Apaf_helical"/>
</dbReference>
<dbReference type="GO" id="GO:0005524">
    <property type="term" value="F:ATP binding"/>
    <property type="evidence" value="ECO:0007669"/>
    <property type="project" value="UniProtKB-KW"/>
</dbReference>
<dbReference type="PANTHER" id="PTHR33463:SF187">
    <property type="entry name" value="AND NB-ARC DOMAIN DISEASE RESISTANCE PROTEIN, PUTATIVE-RELATED"/>
    <property type="match status" value="1"/>
</dbReference>
<dbReference type="GO" id="GO:0043531">
    <property type="term" value="F:ADP binding"/>
    <property type="evidence" value="ECO:0007669"/>
    <property type="project" value="InterPro"/>
</dbReference>
<keyword evidence="4" id="KW-0433">Leucine-rich repeat</keyword>
<dbReference type="Pfam" id="PF00931">
    <property type="entry name" value="NB-ARC"/>
    <property type="match status" value="1"/>
</dbReference>
<evidence type="ECO:0000256" key="3">
    <source>
        <dbReference type="ARBA" id="ARBA00008894"/>
    </source>
</evidence>
<evidence type="ECO:0000256" key="9">
    <source>
        <dbReference type="ARBA" id="ARBA00022833"/>
    </source>
</evidence>
<dbReference type="Proteomes" id="UP001652623">
    <property type="component" value="Chromosome 1"/>
</dbReference>
<feature type="domain" description="Disease resistance protein At4g27190-like leucine-rich repeats" evidence="13">
    <location>
        <begin position="823"/>
        <end position="930"/>
    </location>
</feature>
<feature type="coiled-coil region" evidence="11">
    <location>
        <begin position="33"/>
        <end position="88"/>
    </location>
</feature>
<gene>
    <name evidence="16" type="primary">LOC107430202</name>
</gene>
<dbReference type="AlphaFoldDB" id="A0A6P6GM36"/>
<reference evidence="16" key="2">
    <citation type="submission" date="2025-08" db="UniProtKB">
        <authorList>
            <consortium name="RefSeq"/>
        </authorList>
    </citation>
    <scope>IDENTIFICATION</scope>
    <source>
        <tissue evidence="16">Seedling</tissue>
    </source>
</reference>
<dbReference type="Gene3D" id="3.80.10.10">
    <property type="entry name" value="Ribonuclease Inhibitor"/>
    <property type="match status" value="2"/>
</dbReference>
<dbReference type="InterPro" id="IPR057135">
    <property type="entry name" value="At4g27190-like_LRR"/>
</dbReference>
<name>A0A6P6GM36_ZIZJJ</name>
<dbReference type="InterPro" id="IPR058922">
    <property type="entry name" value="WHD_DRP"/>
</dbReference>
<evidence type="ECO:0000256" key="6">
    <source>
        <dbReference type="ARBA" id="ARBA00022737"/>
    </source>
</evidence>
<dbReference type="PRINTS" id="PR00364">
    <property type="entry name" value="DISEASERSIST"/>
</dbReference>
<dbReference type="InterPro" id="IPR057247">
    <property type="entry name" value="CARBOXYPEPT_ZN_2"/>
</dbReference>
<evidence type="ECO:0000259" key="13">
    <source>
        <dbReference type="Pfam" id="PF23247"/>
    </source>
</evidence>
<dbReference type="GO" id="GO:0006952">
    <property type="term" value="P:defense response"/>
    <property type="evidence" value="ECO:0007669"/>
    <property type="project" value="UniProtKB-KW"/>
</dbReference>
<keyword evidence="11" id="KW-0175">Coiled coil</keyword>
<accession>A0A6P6GM36</accession>
<dbReference type="Gene3D" id="3.40.50.300">
    <property type="entry name" value="P-loop containing nucleotide triphosphate hydrolases"/>
    <property type="match status" value="1"/>
</dbReference>
<keyword evidence="5" id="KW-0479">Metal-binding</keyword>
<dbReference type="Pfam" id="PF23247">
    <property type="entry name" value="LRR_RPS2"/>
    <property type="match status" value="1"/>
</dbReference>
<evidence type="ECO:0000259" key="14">
    <source>
        <dbReference type="Pfam" id="PF23559"/>
    </source>
</evidence>
<feature type="domain" description="NB-ARC" evidence="12">
    <location>
        <begin position="148"/>
        <end position="312"/>
    </location>
</feature>